<name>A0A8T3AYD7_DENNO</name>
<evidence type="ECO:0000313" key="3">
    <source>
        <dbReference type="Proteomes" id="UP000829196"/>
    </source>
</evidence>
<dbReference type="AlphaFoldDB" id="A0A8T3AYD7"/>
<feature type="compositionally biased region" description="Basic and acidic residues" evidence="1">
    <location>
        <begin position="48"/>
        <end position="63"/>
    </location>
</feature>
<accession>A0A8T3AYD7</accession>
<reference evidence="2" key="1">
    <citation type="journal article" date="2022" name="Front. Genet.">
        <title>Chromosome-Scale Assembly of the Dendrobium nobile Genome Provides Insights Into the Molecular Mechanism of the Biosynthesis of the Medicinal Active Ingredient of Dendrobium.</title>
        <authorList>
            <person name="Xu Q."/>
            <person name="Niu S.-C."/>
            <person name="Li K.-L."/>
            <person name="Zheng P.-J."/>
            <person name="Zhang X.-J."/>
            <person name="Jia Y."/>
            <person name="Liu Y."/>
            <person name="Niu Y.-X."/>
            <person name="Yu L.-H."/>
            <person name="Chen D.-F."/>
            <person name="Zhang G.-Q."/>
        </authorList>
    </citation>
    <scope>NUCLEOTIDE SEQUENCE</scope>
    <source>
        <tissue evidence="2">Leaf</tissue>
    </source>
</reference>
<dbReference type="EMBL" id="JAGYWB010000014">
    <property type="protein sequence ID" value="KAI0499185.1"/>
    <property type="molecule type" value="Genomic_DNA"/>
</dbReference>
<comment type="caution">
    <text evidence="2">The sequence shown here is derived from an EMBL/GenBank/DDBJ whole genome shotgun (WGS) entry which is preliminary data.</text>
</comment>
<feature type="region of interest" description="Disordered" evidence="1">
    <location>
        <begin position="43"/>
        <end position="63"/>
    </location>
</feature>
<proteinExistence type="predicted"/>
<feature type="region of interest" description="Disordered" evidence="1">
    <location>
        <begin position="110"/>
        <end position="157"/>
    </location>
</feature>
<protein>
    <submittedName>
        <fullName evidence="2">Uncharacterized protein</fullName>
    </submittedName>
</protein>
<gene>
    <name evidence="2" type="ORF">KFK09_020087</name>
</gene>
<sequence>MVSNSVGTQFPNTFDLIKTHIEILKAYKAYIYLPICFSKERKRNSTVAHREREREEKMESSADMRKASLVKSVSHPLHPYSLLALILSLSKPTLRYMGFLVHTEMNTRNFTVPKQQGRDESSKQDSKTLKQSEALRRIVSSRGPPRIPPSGGPDITN</sequence>
<dbReference type="Proteomes" id="UP000829196">
    <property type="component" value="Unassembled WGS sequence"/>
</dbReference>
<keyword evidence="3" id="KW-1185">Reference proteome</keyword>
<evidence type="ECO:0000313" key="2">
    <source>
        <dbReference type="EMBL" id="KAI0499185.1"/>
    </source>
</evidence>
<organism evidence="2 3">
    <name type="scientific">Dendrobium nobile</name>
    <name type="common">Orchid</name>
    <dbReference type="NCBI Taxonomy" id="94219"/>
    <lineage>
        <taxon>Eukaryota</taxon>
        <taxon>Viridiplantae</taxon>
        <taxon>Streptophyta</taxon>
        <taxon>Embryophyta</taxon>
        <taxon>Tracheophyta</taxon>
        <taxon>Spermatophyta</taxon>
        <taxon>Magnoliopsida</taxon>
        <taxon>Liliopsida</taxon>
        <taxon>Asparagales</taxon>
        <taxon>Orchidaceae</taxon>
        <taxon>Epidendroideae</taxon>
        <taxon>Malaxideae</taxon>
        <taxon>Dendrobiinae</taxon>
        <taxon>Dendrobium</taxon>
    </lineage>
</organism>
<feature type="compositionally biased region" description="Basic and acidic residues" evidence="1">
    <location>
        <begin position="116"/>
        <end position="136"/>
    </location>
</feature>
<evidence type="ECO:0000256" key="1">
    <source>
        <dbReference type="SAM" id="MobiDB-lite"/>
    </source>
</evidence>